<reference evidence="1 2" key="1">
    <citation type="submission" date="2019-06" db="EMBL/GenBank/DDBJ databases">
        <title>Sequencing the genomes of 1000 actinobacteria strains.</title>
        <authorList>
            <person name="Klenk H.-P."/>
        </authorList>
    </citation>
    <scope>NUCLEOTIDE SEQUENCE [LARGE SCALE GENOMIC DNA]</scope>
    <source>
        <strain evidence="1 2">DSM 105492</strain>
    </source>
</reference>
<comment type="caution">
    <text evidence="1">The sequence shown here is derived from an EMBL/GenBank/DDBJ whole genome shotgun (WGS) entry which is preliminary data.</text>
</comment>
<accession>A0A543F2C4</accession>
<evidence type="ECO:0000313" key="2">
    <source>
        <dbReference type="Proteomes" id="UP000320235"/>
    </source>
</evidence>
<dbReference type="EMBL" id="VFPE01000002">
    <property type="protein sequence ID" value="TQM27983.1"/>
    <property type="molecule type" value="Genomic_DNA"/>
</dbReference>
<sequence length="85" mass="9559">MRTGRPPLEMGTHGTITTHVVASGQTCAIARLRLWDGELHRVTATADTAPAARALLKERMAERLRFSELDGWRYLTPRDPFDELV</sequence>
<proteinExistence type="predicted"/>
<organism evidence="1 2">
    <name type="scientific">Microbacterium kyungheense</name>
    <dbReference type="NCBI Taxonomy" id="1263636"/>
    <lineage>
        <taxon>Bacteria</taxon>
        <taxon>Bacillati</taxon>
        <taxon>Actinomycetota</taxon>
        <taxon>Actinomycetes</taxon>
        <taxon>Micrococcales</taxon>
        <taxon>Microbacteriaceae</taxon>
        <taxon>Microbacterium</taxon>
    </lineage>
</organism>
<name>A0A543F2C4_9MICO</name>
<keyword evidence="2" id="KW-1185">Reference proteome</keyword>
<protein>
    <submittedName>
        <fullName evidence="1">Uncharacterized protein</fullName>
    </submittedName>
</protein>
<dbReference type="AlphaFoldDB" id="A0A543F2C4"/>
<dbReference type="Proteomes" id="UP000320235">
    <property type="component" value="Unassembled WGS sequence"/>
</dbReference>
<gene>
    <name evidence="1" type="ORF">FB391_2021</name>
</gene>
<evidence type="ECO:0000313" key="1">
    <source>
        <dbReference type="EMBL" id="TQM27983.1"/>
    </source>
</evidence>